<dbReference type="Proteomes" id="UP000016646">
    <property type="component" value="Unassembled WGS sequence"/>
</dbReference>
<dbReference type="Pfam" id="PF04237">
    <property type="entry name" value="YjbR"/>
    <property type="match status" value="1"/>
</dbReference>
<dbReference type="RefSeq" id="WP_021331633.1">
    <property type="nucleotide sequence ID" value="NZ_AUZJ01000071.1"/>
</dbReference>
<gene>
    <name evidence="2" type="ORF">HMPREF0860_1879</name>
    <name evidence="1" type="ORF">HMPREF1325_0894</name>
</gene>
<evidence type="ECO:0000313" key="2">
    <source>
        <dbReference type="EMBL" id="ERJ98924.1"/>
    </source>
</evidence>
<keyword evidence="4" id="KW-1185">Reference proteome</keyword>
<dbReference type="OrthoDB" id="9789813at2"/>
<dbReference type="InterPro" id="IPR038056">
    <property type="entry name" value="YjbR-like_sf"/>
</dbReference>
<dbReference type="AlphaFoldDB" id="U2MB47"/>
<protein>
    <submittedName>
        <fullName evidence="1">YjbR protein</fullName>
    </submittedName>
</protein>
<accession>U2MB47</accession>
<dbReference type="PANTHER" id="PTHR35145:SF1">
    <property type="entry name" value="CYTOPLASMIC PROTEIN"/>
    <property type="match status" value="1"/>
</dbReference>
<evidence type="ECO:0000313" key="1">
    <source>
        <dbReference type="EMBL" id="ERF59422.1"/>
    </source>
</evidence>
<proteinExistence type="predicted"/>
<comment type="caution">
    <text evidence="1">The sequence shown here is derived from an EMBL/GenBank/DDBJ whole genome shotgun (WGS) entry which is preliminary data.</text>
</comment>
<dbReference type="PANTHER" id="PTHR35145">
    <property type="entry name" value="CYTOPLASMIC PROTEIN-RELATED"/>
    <property type="match status" value="1"/>
</dbReference>
<dbReference type="SUPFAM" id="SSF142906">
    <property type="entry name" value="YjbR-like"/>
    <property type="match status" value="1"/>
</dbReference>
<dbReference type="EMBL" id="AVQI01000079">
    <property type="protein sequence ID" value="ERJ98924.1"/>
    <property type="molecule type" value="Genomic_DNA"/>
</dbReference>
<dbReference type="InterPro" id="IPR058532">
    <property type="entry name" value="YjbR/MT2646/Rv2570-like"/>
</dbReference>
<dbReference type="PATRIC" id="fig|1125725.3.peg.2643"/>
<dbReference type="STRING" id="1125725.HMPREF1325_0894"/>
<organism evidence="1 3">
    <name type="scientific">Treponema socranskii subsp. socranskii VPI DR56BR1116 = ATCC 35536</name>
    <dbReference type="NCBI Taxonomy" id="1125725"/>
    <lineage>
        <taxon>Bacteria</taxon>
        <taxon>Pseudomonadati</taxon>
        <taxon>Spirochaetota</taxon>
        <taxon>Spirochaetia</taxon>
        <taxon>Spirochaetales</taxon>
        <taxon>Treponemataceae</taxon>
        <taxon>Treponema</taxon>
    </lineage>
</organism>
<dbReference type="EMBL" id="AUZJ01000071">
    <property type="protein sequence ID" value="ERF59422.1"/>
    <property type="molecule type" value="Genomic_DNA"/>
</dbReference>
<evidence type="ECO:0000313" key="4">
    <source>
        <dbReference type="Proteomes" id="UP000016646"/>
    </source>
</evidence>
<evidence type="ECO:0000313" key="3">
    <source>
        <dbReference type="Proteomes" id="UP000016412"/>
    </source>
</evidence>
<dbReference type="Gene3D" id="3.90.1150.30">
    <property type="match status" value="1"/>
</dbReference>
<name>U2MB47_TRESO</name>
<reference evidence="3 4" key="1">
    <citation type="submission" date="2013-08" db="EMBL/GenBank/DDBJ databases">
        <authorList>
            <person name="Durkin A.S."/>
            <person name="Haft D.R."/>
            <person name="McCorrison J."/>
            <person name="Torralba M."/>
            <person name="Gillis M."/>
            <person name="Haft D.H."/>
            <person name="Methe B."/>
            <person name="Sutton G."/>
            <person name="Nelson K.E."/>
        </authorList>
    </citation>
    <scope>NUCLEOTIDE SEQUENCE [LARGE SCALE GENOMIC DNA]</scope>
    <source>
        <strain evidence="2 4">ATCC 35536</strain>
        <strain evidence="1 3">VPI DR56BR1116</strain>
    </source>
</reference>
<dbReference type="Proteomes" id="UP000016412">
    <property type="component" value="Unassembled WGS sequence"/>
</dbReference>
<dbReference type="eggNOG" id="COG2315">
    <property type="taxonomic scope" value="Bacteria"/>
</dbReference>
<sequence length="255" mass="28616">MATIKDIANLAGESFSSMTIEEEIFARSIPDFAKLVKFGFVKNGSKYSFSGKFLNGDFTADVVVTSGGDISASVFDVQAGERYLPLRAKSRQSAFVNEVRESYRAFLREIKNACFVPQPFLTDQANRIAREAEKLFGDKIDFPFSTAPEYGVFRNPENRKWYGIIMNIPKSKIEKQGRAASLSADDAIVEVINVKIDPEKSIELKKRRGFYDAYHMSKKNWITIALDGSVSDDLIVDLLKKSRALVSPRPCRARS</sequence>
<dbReference type="InterPro" id="IPR007351">
    <property type="entry name" value="YjbR"/>
</dbReference>